<evidence type="ECO:0000256" key="8">
    <source>
        <dbReference type="SAM" id="Phobius"/>
    </source>
</evidence>
<name>A0AAW4VGC4_9FIRM</name>
<feature type="transmembrane region" description="Helical" evidence="8">
    <location>
        <begin position="158"/>
        <end position="179"/>
    </location>
</feature>
<keyword evidence="7 8" id="KW-0472">Membrane</keyword>
<dbReference type="GO" id="GO:0008233">
    <property type="term" value="F:peptidase activity"/>
    <property type="evidence" value="ECO:0007669"/>
    <property type="project" value="UniProtKB-KW"/>
</dbReference>
<evidence type="ECO:0000256" key="5">
    <source>
        <dbReference type="ARBA" id="ARBA00022801"/>
    </source>
</evidence>
<evidence type="ECO:0000256" key="4">
    <source>
        <dbReference type="ARBA" id="ARBA00022692"/>
    </source>
</evidence>
<evidence type="ECO:0000256" key="1">
    <source>
        <dbReference type="ARBA" id="ARBA00022475"/>
    </source>
</evidence>
<gene>
    <name evidence="9" type="ORF">LJD74_05800</name>
</gene>
<keyword evidence="5" id="KW-0378">Hydrolase</keyword>
<dbReference type="SMART" id="SM00793">
    <property type="entry name" value="AgrB"/>
    <property type="match status" value="1"/>
</dbReference>
<evidence type="ECO:0000256" key="2">
    <source>
        <dbReference type="ARBA" id="ARBA00022654"/>
    </source>
</evidence>
<keyword evidence="4 8" id="KW-0812">Transmembrane</keyword>
<evidence type="ECO:0000256" key="6">
    <source>
        <dbReference type="ARBA" id="ARBA00022989"/>
    </source>
</evidence>
<keyword evidence="6 8" id="KW-1133">Transmembrane helix</keyword>
<evidence type="ECO:0000256" key="7">
    <source>
        <dbReference type="ARBA" id="ARBA00023136"/>
    </source>
</evidence>
<dbReference type="Pfam" id="PF04647">
    <property type="entry name" value="AgrB"/>
    <property type="match status" value="1"/>
</dbReference>
<accession>A0AAW4VGC4</accession>
<dbReference type="RefSeq" id="WP_117481555.1">
    <property type="nucleotide sequence ID" value="NZ_JAJDKQ010000008.1"/>
</dbReference>
<evidence type="ECO:0000313" key="10">
    <source>
        <dbReference type="Proteomes" id="UP001197827"/>
    </source>
</evidence>
<evidence type="ECO:0000313" key="9">
    <source>
        <dbReference type="EMBL" id="MCB8561529.1"/>
    </source>
</evidence>
<dbReference type="GO" id="GO:0006508">
    <property type="term" value="P:proteolysis"/>
    <property type="evidence" value="ECO:0007669"/>
    <property type="project" value="UniProtKB-KW"/>
</dbReference>
<feature type="transmembrane region" description="Helical" evidence="8">
    <location>
        <begin position="137"/>
        <end position="152"/>
    </location>
</feature>
<keyword evidence="3" id="KW-0645">Protease</keyword>
<evidence type="ECO:0000256" key="3">
    <source>
        <dbReference type="ARBA" id="ARBA00022670"/>
    </source>
</evidence>
<dbReference type="GO" id="GO:0016020">
    <property type="term" value="C:membrane"/>
    <property type="evidence" value="ECO:0007669"/>
    <property type="project" value="InterPro"/>
</dbReference>
<keyword evidence="1" id="KW-1003">Cell membrane</keyword>
<organism evidence="9 10">
    <name type="scientific">Faecalibacillus intestinalis</name>
    <dbReference type="NCBI Taxonomy" id="1982626"/>
    <lineage>
        <taxon>Bacteria</taxon>
        <taxon>Bacillati</taxon>
        <taxon>Bacillota</taxon>
        <taxon>Erysipelotrichia</taxon>
        <taxon>Erysipelotrichales</taxon>
        <taxon>Coprobacillaceae</taxon>
        <taxon>Faecalibacillus</taxon>
    </lineage>
</organism>
<feature type="transmembrane region" description="Helical" evidence="8">
    <location>
        <begin position="96"/>
        <end position="116"/>
    </location>
</feature>
<proteinExistence type="predicted"/>
<dbReference type="InterPro" id="IPR006741">
    <property type="entry name" value="AgrB"/>
</dbReference>
<feature type="transmembrane region" description="Helical" evidence="8">
    <location>
        <begin position="70"/>
        <end position="90"/>
    </location>
</feature>
<protein>
    <submittedName>
        <fullName evidence="9">Accessory gene regulator B family protein</fullName>
    </submittedName>
</protein>
<reference evidence="9" key="1">
    <citation type="submission" date="2021-10" db="EMBL/GenBank/DDBJ databases">
        <title>Collection of gut derived symbiotic bacterial strains cultured from healthy donors.</title>
        <authorList>
            <person name="Lin H."/>
            <person name="Littmann E."/>
            <person name="Kohout C."/>
            <person name="Pamer E.G."/>
        </authorList>
    </citation>
    <scope>NUCLEOTIDE SEQUENCE</scope>
    <source>
        <strain evidence="9">DFI.5.2</strain>
    </source>
</reference>
<keyword evidence="2" id="KW-0673">Quorum sensing</keyword>
<dbReference type="AlphaFoldDB" id="A0AAW4VGC4"/>
<sequence>MNKKIYNILKKNDIKIDEDLFYYGWANFTHYFVYLIFTFILAFYCNCFKQTIIFLLLYIPLRRYIGGFHFSSNIICIFFSTLISIIPPLLSKQFFVSFRLVILTSLILLIETFLIAPVDHKNKRLTNNQINLYKKKSIIIEFLYIGFIIISYKYSIHILINIIFSVIVISLTSLSASYIKRIFS</sequence>
<dbReference type="EMBL" id="JAJDKQ010000008">
    <property type="protein sequence ID" value="MCB8561529.1"/>
    <property type="molecule type" value="Genomic_DNA"/>
</dbReference>
<comment type="caution">
    <text evidence="9">The sequence shown here is derived from an EMBL/GenBank/DDBJ whole genome shotgun (WGS) entry which is preliminary data.</text>
</comment>
<dbReference type="Proteomes" id="UP001197827">
    <property type="component" value="Unassembled WGS sequence"/>
</dbReference>
<feature type="transmembrane region" description="Helical" evidence="8">
    <location>
        <begin position="31"/>
        <end position="58"/>
    </location>
</feature>
<dbReference type="GO" id="GO:0009372">
    <property type="term" value="P:quorum sensing"/>
    <property type="evidence" value="ECO:0007669"/>
    <property type="project" value="UniProtKB-KW"/>
</dbReference>